<feature type="domain" description="Dynein heavy chain AAA lid" evidence="18">
    <location>
        <begin position="1106"/>
        <end position="1247"/>
    </location>
</feature>
<keyword evidence="7" id="KW-0243">Dynein</keyword>
<keyword evidence="3" id="KW-0963">Cytoplasm</keyword>
<dbReference type="InterPro" id="IPR026983">
    <property type="entry name" value="DHC"/>
</dbReference>
<dbReference type="FunFam" id="1.20.1270.280:FF:000001">
    <property type="entry name" value="dynein heavy chain 7, axonemal"/>
    <property type="match status" value="1"/>
</dbReference>
<dbReference type="GO" id="GO:0005874">
    <property type="term" value="C:microtubule"/>
    <property type="evidence" value="ECO:0007669"/>
    <property type="project" value="UniProtKB-KW"/>
</dbReference>
<dbReference type="InterPro" id="IPR027417">
    <property type="entry name" value="P-loop_NTPase"/>
</dbReference>
<feature type="coiled-coil region" evidence="13">
    <location>
        <begin position="130"/>
        <end position="162"/>
    </location>
</feature>
<feature type="domain" description="Dynein heavy chain ATP-binding dynein motor region" evidence="17">
    <location>
        <begin position="471"/>
        <end position="697"/>
    </location>
</feature>
<evidence type="ECO:0000256" key="1">
    <source>
        <dbReference type="ARBA" id="ARBA00004138"/>
    </source>
</evidence>
<evidence type="ECO:0000256" key="2">
    <source>
        <dbReference type="ARBA" id="ARBA00004245"/>
    </source>
</evidence>
<dbReference type="OMA" id="ISHFYQF"/>
<keyword evidence="21" id="KW-1185">Reference proteome</keyword>
<evidence type="ECO:0000313" key="20">
    <source>
        <dbReference type="EMBL" id="CBJ31040.1"/>
    </source>
</evidence>
<keyword evidence="9" id="KW-0969">Cilium</keyword>
<dbReference type="Gene3D" id="1.20.920.20">
    <property type="match status" value="1"/>
</dbReference>
<keyword evidence="4" id="KW-0493">Microtubule</keyword>
<evidence type="ECO:0000256" key="10">
    <source>
        <dbReference type="ARBA" id="ARBA00023175"/>
    </source>
</evidence>
<dbReference type="FunFam" id="1.20.920.20:FF:000006">
    <property type="entry name" value="Dynein, axonemal, heavy chain 6"/>
    <property type="match status" value="1"/>
</dbReference>
<dbReference type="GO" id="GO:0005929">
    <property type="term" value="C:cilium"/>
    <property type="evidence" value="ECO:0007669"/>
    <property type="project" value="UniProtKB-SubCell"/>
</dbReference>
<evidence type="ECO:0000256" key="5">
    <source>
        <dbReference type="ARBA" id="ARBA00022741"/>
    </source>
</evidence>
<dbReference type="Gene3D" id="3.40.50.300">
    <property type="entry name" value="P-loop containing nucleotide triphosphate hydrolases"/>
    <property type="match status" value="2"/>
</dbReference>
<dbReference type="STRING" id="2880.D7FS99"/>
<dbReference type="FunFam" id="1.10.8.1220:FF:000001">
    <property type="entry name" value="Dynein axonemal heavy chain 5"/>
    <property type="match status" value="1"/>
</dbReference>
<keyword evidence="8 13" id="KW-0175">Coiled coil</keyword>
<dbReference type="Gene3D" id="1.10.8.720">
    <property type="entry name" value="Region D6 of dynein motor"/>
    <property type="match status" value="1"/>
</dbReference>
<feature type="domain" description="Dynein heavy chain region D6 P-loop" evidence="14">
    <location>
        <begin position="962"/>
        <end position="1074"/>
    </location>
</feature>
<dbReference type="Pfam" id="PF12781">
    <property type="entry name" value="AAA_9"/>
    <property type="match status" value="1"/>
</dbReference>
<dbReference type="OrthoDB" id="153964at2759"/>
<organism evidence="20 21">
    <name type="scientific">Ectocarpus siliculosus</name>
    <name type="common">Brown alga</name>
    <name type="synonym">Conferva siliculosa</name>
    <dbReference type="NCBI Taxonomy" id="2880"/>
    <lineage>
        <taxon>Eukaryota</taxon>
        <taxon>Sar</taxon>
        <taxon>Stramenopiles</taxon>
        <taxon>Ochrophyta</taxon>
        <taxon>PX clade</taxon>
        <taxon>Phaeophyceae</taxon>
        <taxon>Ectocarpales</taxon>
        <taxon>Ectocarpaceae</taxon>
        <taxon>Ectocarpus</taxon>
    </lineage>
</organism>
<reference evidence="20 21" key="1">
    <citation type="journal article" date="2010" name="Nature">
        <title>The Ectocarpus genome and the independent evolution of multicellularity in brown algae.</title>
        <authorList>
            <person name="Cock J.M."/>
            <person name="Sterck L."/>
            <person name="Rouze P."/>
            <person name="Scornet D."/>
            <person name="Allen A.E."/>
            <person name="Amoutzias G."/>
            <person name="Anthouard V."/>
            <person name="Artiguenave F."/>
            <person name="Aury J.M."/>
            <person name="Badger J.H."/>
            <person name="Beszteri B."/>
            <person name="Billiau K."/>
            <person name="Bonnet E."/>
            <person name="Bothwell J.H."/>
            <person name="Bowler C."/>
            <person name="Boyen C."/>
            <person name="Brownlee C."/>
            <person name="Carrano C.J."/>
            <person name="Charrier B."/>
            <person name="Cho G.Y."/>
            <person name="Coelho S.M."/>
            <person name="Collen J."/>
            <person name="Corre E."/>
            <person name="Da Silva C."/>
            <person name="Delage L."/>
            <person name="Delaroque N."/>
            <person name="Dittami S.M."/>
            <person name="Doulbeau S."/>
            <person name="Elias M."/>
            <person name="Farnham G."/>
            <person name="Gachon C.M."/>
            <person name="Gschloessl B."/>
            <person name="Heesch S."/>
            <person name="Jabbari K."/>
            <person name="Jubin C."/>
            <person name="Kawai H."/>
            <person name="Kimura K."/>
            <person name="Kloareg B."/>
            <person name="Kupper F.C."/>
            <person name="Lang D."/>
            <person name="Le Bail A."/>
            <person name="Leblanc C."/>
            <person name="Lerouge P."/>
            <person name="Lohr M."/>
            <person name="Lopez P.J."/>
            <person name="Martens C."/>
            <person name="Maumus F."/>
            <person name="Michel G."/>
            <person name="Miranda-Saavedra D."/>
            <person name="Morales J."/>
            <person name="Moreau H."/>
            <person name="Motomura T."/>
            <person name="Nagasato C."/>
            <person name="Napoli C.A."/>
            <person name="Nelson D.R."/>
            <person name="Nyvall-Collen P."/>
            <person name="Peters A.F."/>
            <person name="Pommier C."/>
            <person name="Potin P."/>
            <person name="Poulain J."/>
            <person name="Quesneville H."/>
            <person name="Read B."/>
            <person name="Rensing S.A."/>
            <person name="Ritter A."/>
            <person name="Rousvoal S."/>
            <person name="Samanta M."/>
            <person name="Samson G."/>
            <person name="Schroeder D.C."/>
            <person name="Segurens B."/>
            <person name="Strittmatter M."/>
            <person name="Tonon T."/>
            <person name="Tregear J.W."/>
            <person name="Valentin K."/>
            <person name="von Dassow P."/>
            <person name="Yamagishi T."/>
            <person name="Van de Peer Y."/>
            <person name="Wincker P."/>
        </authorList>
    </citation>
    <scope>NUCLEOTIDE SEQUENCE [LARGE SCALE GENOMIC DNA]</scope>
    <source>
        <strain evidence="21">Ec32 / CCAP1310/4</strain>
    </source>
</reference>
<evidence type="ECO:0000259" key="17">
    <source>
        <dbReference type="Pfam" id="PF12781"/>
    </source>
</evidence>
<keyword evidence="6" id="KW-0067">ATP-binding</keyword>
<sequence>MYCNKLPDWFTEWPAEALKGVAMAMMTATDLELGGALEGIVEMFRVVHQSVETVGKEFYEFLRRRVWVTPMSYLELLGSFKRQLTKKREEVGRNRSRLQVGLDKLSSTKEVVATLQEELTVLQPQLVKTMKEVEDMMVQINSDKEEAEVVRVKVEAEEATANEKAAATKAIADDAQRDLDLALPALESAVACLNSLKKADIDEVKSLKTPPKGVKLTMEVCCIMFDVKPNKVKDPDSGKKVDDFWEPAKKQLLADAKGFMDSLVKFDKDNIPDRIIKKVEPFNNNPDFTPEQIEKASKACTAICMWALAMYQYHFVALGVAPKRAALAEAQEGLDIVMAQLKDAKARLAGVQKRLAELQKGFDDAVAKKQELEQKAERCVVQLSNAEKLIGGLGGEEKRWKDTVATLTLAMDKLPGDVVIASGTLSYLGPFTAEYRARIADGWVQALVEKGLDHTEGTDMEGTLADPVKIRQWQMCGLPPDSLSSQNGIIMDTARRWPLLIDPQGQANRFVKNLGKDTTLCPNGMDVAKLTQKKVLQILENGVRFGKWVLLENIGEELDAALEPILLQQKFKQGGQDMIRLGDNTVPYNDQFRLLMITKLPNPEYAPEVQVKVSLLNFTITIKGLEEQLLNTAVKEELPDLAQKKEELVINGAAMNIELYGIESQILKLLSESEGNILDNTALIETLAEAKVKSSEIKEKMGEAEETEKEIEARSNEYRPVAKRASLLYFCLADLAVIDPMYQYALPWFSALFCKSIGQAPPAPDLEGRLRSLNDCFTAAVYVNVCRSLFEAHKLLFSFLLAIKILQGDDRIDPTEWRFLISGMSPGQSSMDNPDPSWIEVNVWGEVKALCGIQYFKEFAAVFAQRTVTWRRVFDSNEPHAATFPAPSHELPRKAGSAIFGVGSYPEKDVEGWLRRMCILRCLRRDKMTEAMQAFVVDVMGPFFVEPPTFDLKGCYEDSSVTMPLIFVLSTGSDPNKDLFQLAEDMGMTDKMRSIALGQGQGGIAAAMIEKGVSEGNWVLLQNCHLSISWMPELERLCEEISPTQTHQDFRLWLTSMPSKFFPTAILQTGVKMTKEPPKGLRANLKATYSKMDDDKLKRTCKPEDFRMMLFGLCFFHALVVERKKFGPLGWNVPYEFNETDLDICIAQLEMYVDEYAVIPYQVLRQLTSVVNYGGRITDDKDMRTSDIIIAGFYNPEILSKDFSFSRSGRYGSIEPDPDNPQQSYLDYIESFPLNAEPEVFGMHENANITCAIADTEMSFSIVLSMQPRTGGGGGASREDLIGGIAKDMEDRLPAAYDVEAVGMAYPTSYGESMNTVLVQELQRYNNLTVVIRATLKEVQKALKGLVVLSAELEAMGNSMFDQAVPAVWQSKGYPSLKPLGPWYQDLLDRLGFMTSWVDNGIPPVFWISGFFFPQGFLTAGQQNFARKHDVPIDSTTFAFHFKDEPRTALSTPEDGLFIHGLFLEGACWDKSMRTLVDPRPKELFSPMPVVHLLPEQDRETPQTGIYRCPVYKILTRTGVLSTTGHSTNFVFWIEIPSNKANTFRASLVSETNKQVQYCDQDYWIKAGAACFCALRY</sequence>
<dbReference type="FunFam" id="1.10.8.720:FF:000001">
    <property type="entry name" value="dynein heavy chain 7, axonemal"/>
    <property type="match status" value="1"/>
</dbReference>
<dbReference type="GO" id="GO:0005524">
    <property type="term" value="F:ATP binding"/>
    <property type="evidence" value="ECO:0007669"/>
    <property type="project" value="UniProtKB-KW"/>
</dbReference>
<feature type="coiled-coil region" evidence="13">
    <location>
        <begin position="327"/>
        <end position="389"/>
    </location>
</feature>
<dbReference type="GO" id="GO:0045505">
    <property type="term" value="F:dynein intermediate chain binding"/>
    <property type="evidence" value="ECO:0007669"/>
    <property type="project" value="InterPro"/>
</dbReference>
<evidence type="ECO:0000256" key="12">
    <source>
        <dbReference type="ARBA" id="ARBA00023273"/>
    </source>
</evidence>
<evidence type="ECO:0000256" key="8">
    <source>
        <dbReference type="ARBA" id="ARBA00023054"/>
    </source>
</evidence>
<evidence type="ECO:0000256" key="13">
    <source>
        <dbReference type="SAM" id="Coils"/>
    </source>
</evidence>
<accession>D7FS99</accession>
<protein>
    <submittedName>
        <fullName evidence="20">Dynein heavy chain</fullName>
    </submittedName>
</protein>
<keyword evidence="12" id="KW-0966">Cell projection</keyword>
<dbReference type="GO" id="GO:0030286">
    <property type="term" value="C:dynein complex"/>
    <property type="evidence" value="ECO:0007669"/>
    <property type="project" value="UniProtKB-KW"/>
</dbReference>
<dbReference type="Pfam" id="PF18199">
    <property type="entry name" value="Dynein_C"/>
    <property type="match status" value="1"/>
</dbReference>
<name>D7FS99_ECTSI</name>
<comment type="subcellular location">
    <subcellularLocation>
        <location evidence="1">Cell projection</location>
        <location evidence="1">Cilium</location>
    </subcellularLocation>
    <subcellularLocation>
        <location evidence="2">Cytoplasm</location>
        <location evidence="2">Cytoskeleton</location>
    </subcellularLocation>
</comment>
<dbReference type="Gene3D" id="6.10.140.1060">
    <property type="match status" value="1"/>
</dbReference>
<proteinExistence type="predicted"/>
<dbReference type="InterPro" id="IPR024743">
    <property type="entry name" value="Dynein_HC_stalk"/>
</dbReference>
<feature type="coiled-coil region" evidence="13">
    <location>
        <begin position="687"/>
        <end position="717"/>
    </location>
</feature>
<dbReference type="Pfam" id="PF12777">
    <property type="entry name" value="MT"/>
    <property type="match status" value="1"/>
</dbReference>
<evidence type="ECO:0000256" key="11">
    <source>
        <dbReference type="ARBA" id="ARBA00023212"/>
    </source>
</evidence>
<dbReference type="InterPro" id="IPR041658">
    <property type="entry name" value="AAA_lid_11"/>
</dbReference>
<dbReference type="EMBL" id="FN648408">
    <property type="protein sequence ID" value="CBJ31040.1"/>
    <property type="molecule type" value="Genomic_DNA"/>
</dbReference>
<evidence type="ECO:0000256" key="4">
    <source>
        <dbReference type="ARBA" id="ARBA00022701"/>
    </source>
</evidence>
<evidence type="ECO:0000256" key="6">
    <source>
        <dbReference type="ARBA" id="ARBA00022840"/>
    </source>
</evidence>
<dbReference type="InterPro" id="IPR024317">
    <property type="entry name" value="Dynein_heavy_chain_D4_dom"/>
</dbReference>
<keyword evidence="5" id="KW-0547">Nucleotide-binding</keyword>
<dbReference type="Pfam" id="PF03028">
    <property type="entry name" value="Dynein_heavy"/>
    <property type="match status" value="1"/>
</dbReference>
<dbReference type="PANTHER" id="PTHR22878:SF70">
    <property type="entry name" value="DYNEIN HEAVY CHAIN 2, AXONEMAL"/>
    <property type="match status" value="1"/>
</dbReference>
<evidence type="ECO:0000256" key="3">
    <source>
        <dbReference type="ARBA" id="ARBA00022490"/>
    </source>
</evidence>
<evidence type="ECO:0000259" key="18">
    <source>
        <dbReference type="Pfam" id="PF18198"/>
    </source>
</evidence>
<dbReference type="Gene3D" id="1.10.8.1220">
    <property type="match status" value="1"/>
</dbReference>
<feature type="domain" description="Dynein heavy chain coiled coil stalk" evidence="15">
    <location>
        <begin position="97"/>
        <end position="441"/>
    </location>
</feature>
<dbReference type="InterPro" id="IPR004273">
    <property type="entry name" value="Dynein_heavy_D6_P-loop"/>
</dbReference>
<evidence type="ECO:0000256" key="7">
    <source>
        <dbReference type="ARBA" id="ARBA00023017"/>
    </source>
</evidence>
<dbReference type="EMBL" id="FN649728">
    <property type="protein sequence ID" value="CBJ31040.1"/>
    <property type="molecule type" value="Genomic_DNA"/>
</dbReference>
<evidence type="ECO:0000259" key="19">
    <source>
        <dbReference type="Pfam" id="PF18199"/>
    </source>
</evidence>
<dbReference type="Gene3D" id="3.10.490.20">
    <property type="match status" value="1"/>
</dbReference>
<dbReference type="InterPro" id="IPR042219">
    <property type="entry name" value="AAA_lid_11_sf"/>
</dbReference>
<dbReference type="InParanoid" id="D7FS99"/>
<feature type="domain" description="Dynein heavy chain C-terminal" evidence="19">
    <location>
        <begin position="1255"/>
        <end position="1573"/>
    </location>
</feature>
<dbReference type="Gene3D" id="1.20.1270.280">
    <property type="match status" value="1"/>
</dbReference>
<dbReference type="GO" id="GO:0051959">
    <property type="term" value="F:dynein light intermediate chain binding"/>
    <property type="evidence" value="ECO:0007669"/>
    <property type="project" value="InterPro"/>
</dbReference>
<evidence type="ECO:0000313" key="21">
    <source>
        <dbReference type="Proteomes" id="UP000002630"/>
    </source>
</evidence>
<feature type="domain" description="Dynein heavy chain AAA module D4" evidence="16">
    <location>
        <begin position="7"/>
        <end position="82"/>
    </location>
</feature>
<dbReference type="FunFam" id="3.40.50.300:FF:000362">
    <property type="entry name" value="Dynein, axonemal, heavy chain 6"/>
    <property type="match status" value="1"/>
</dbReference>
<dbReference type="Pfam" id="PF12780">
    <property type="entry name" value="AAA_8"/>
    <property type="match status" value="1"/>
</dbReference>
<dbReference type="GO" id="GO:0008569">
    <property type="term" value="F:minus-end-directed microtubule motor activity"/>
    <property type="evidence" value="ECO:0007669"/>
    <property type="project" value="InterPro"/>
</dbReference>
<evidence type="ECO:0000256" key="9">
    <source>
        <dbReference type="ARBA" id="ARBA00023069"/>
    </source>
</evidence>
<keyword evidence="10" id="KW-0505">Motor protein</keyword>
<dbReference type="InterPro" id="IPR043160">
    <property type="entry name" value="Dynein_C_barrel"/>
</dbReference>
<evidence type="ECO:0000259" key="15">
    <source>
        <dbReference type="Pfam" id="PF12777"/>
    </source>
</evidence>
<dbReference type="GO" id="GO:0007018">
    <property type="term" value="P:microtubule-based movement"/>
    <property type="evidence" value="ECO:0007669"/>
    <property type="project" value="InterPro"/>
</dbReference>
<gene>
    <name evidence="20" type="primary">DYHC13</name>
    <name evidence="20" type="ORF">Esi_0229_0034</name>
</gene>
<dbReference type="PANTHER" id="PTHR22878">
    <property type="entry name" value="DYNEIN HEAVY CHAIN 6, AXONEMAL-LIKE-RELATED"/>
    <property type="match status" value="1"/>
</dbReference>
<dbReference type="Proteomes" id="UP000002630">
    <property type="component" value="Linkage Group LG03"/>
</dbReference>
<dbReference type="InterPro" id="IPR035706">
    <property type="entry name" value="AAA_9"/>
</dbReference>
<evidence type="ECO:0000259" key="16">
    <source>
        <dbReference type="Pfam" id="PF12780"/>
    </source>
</evidence>
<keyword evidence="11" id="KW-0206">Cytoskeleton</keyword>
<dbReference type="Pfam" id="PF18198">
    <property type="entry name" value="AAA_lid_11"/>
    <property type="match status" value="1"/>
</dbReference>
<dbReference type="FunFam" id="3.10.490.20:FF:000009">
    <property type="entry name" value="Dynein heavy chain 4"/>
    <property type="match status" value="1"/>
</dbReference>
<dbReference type="FunFam" id="3.40.50.300:FF:001145">
    <property type="entry name" value="Putative dynein heavy chain"/>
    <property type="match status" value="1"/>
</dbReference>
<dbReference type="InterPro" id="IPR041228">
    <property type="entry name" value="Dynein_C"/>
</dbReference>
<evidence type="ECO:0000259" key="14">
    <source>
        <dbReference type="Pfam" id="PF03028"/>
    </source>
</evidence>